<name>A0A927R898_9ACTN</name>
<reference evidence="1" key="1">
    <citation type="submission" date="2020-10" db="EMBL/GenBank/DDBJ databases">
        <title>Sequencing the genomes of 1000 actinobacteria strains.</title>
        <authorList>
            <person name="Klenk H.-P."/>
        </authorList>
    </citation>
    <scope>NUCLEOTIDE SEQUENCE</scope>
    <source>
        <strain evidence="1">DSM 46832</strain>
    </source>
</reference>
<dbReference type="AlphaFoldDB" id="A0A927R898"/>
<sequence length="470" mass="49604">MREMQEWLAAGGPGLPGPDRIVSPESAGRVLLAVASRAVRGRDCADLGYHPLLSRFRGAPETVRRTALARAGARAAVTAEQAGTLDADQVARWMVEHYPADRYPGIVLGSPHGGAVHLATAMGVPWLPTAFDVAVQWPGGAVTDPAGALAYGARVAGRLLGANPAVRVRQVHDPAGRGVLAGSTVSLVVRWHRLSDPYREFLGNRLEPGAPVLLLRDVRGWPVLEYADGHSFQVGGPTSGLEPADFRPDSEVLGQVLRGAGGDGASWDAPDPGLPGYAEHGVEPGFEAGLLDWAEAAGSPVHRVLFPGPHALSAAAADVYRNWLRAAGKTGDRCVVECGRLIDPWQVVRAGLVPYWCESATERSVTGAEWWLAGSTPFSSLDVLPEPPGLRSPALAGLPQWLAVASFGRRRRAVDRMAARGYPVTSVATRHATEVLRGQPYDLPAPAPLRVVEALAGLRASGTPQGLLVC</sequence>
<proteinExistence type="predicted"/>
<evidence type="ECO:0000313" key="1">
    <source>
        <dbReference type="EMBL" id="MBE1490229.1"/>
    </source>
</evidence>
<organism evidence="1 2">
    <name type="scientific">Plantactinospora soyae</name>
    <dbReference type="NCBI Taxonomy" id="1544732"/>
    <lineage>
        <taxon>Bacteria</taxon>
        <taxon>Bacillati</taxon>
        <taxon>Actinomycetota</taxon>
        <taxon>Actinomycetes</taxon>
        <taxon>Micromonosporales</taxon>
        <taxon>Micromonosporaceae</taxon>
        <taxon>Plantactinospora</taxon>
    </lineage>
</organism>
<comment type="caution">
    <text evidence="1">The sequence shown here is derived from an EMBL/GenBank/DDBJ whole genome shotgun (WGS) entry which is preliminary data.</text>
</comment>
<evidence type="ECO:0000313" key="2">
    <source>
        <dbReference type="Proteomes" id="UP000649753"/>
    </source>
</evidence>
<dbReference type="EMBL" id="JADBEB010000001">
    <property type="protein sequence ID" value="MBE1490229.1"/>
    <property type="molecule type" value="Genomic_DNA"/>
</dbReference>
<keyword evidence="2" id="KW-1185">Reference proteome</keyword>
<accession>A0A927R898</accession>
<dbReference type="Proteomes" id="UP000649753">
    <property type="component" value="Unassembled WGS sequence"/>
</dbReference>
<gene>
    <name evidence="1" type="ORF">H4W31_005867</name>
</gene>
<protein>
    <submittedName>
        <fullName evidence="1">Uncharacterized protein</fullName>
    </submittedName>
</protein>